<dbReference type="EMBL" id="MN739779">
    <property type="protein sequence ID" value="QHT26142.1"/>
    <property type="molecule type" value="Genomic_DNA"/>
</dbReference>
<reference evidence="2" key="1">
    <citation type="journal article" date="2020" name="Nature">
        <title>Giant virus diversity and host interactions through global metagenomics.</title>
        <authorList>
            <person name="Schulz F."/>
            <person name="Roux S."/>
            <person name="Paez-Espino D."/>
            <person name="Jungbluth S."/>
            <person name="Walsh D.A."/>
            <person name="Denef V.J."/>
            <person name="McMahon K.D."/>
            <person name="Konstantinidis K.T."/>
            <person name="Eloe-Fadrosh E.A."/>
            <person name="Kyrpides N.C."/>
            <person name="Woyke T."/>
        </authorList>
    </citation>
    <scope>NUCLEOTIDE SEQUENCE</scope>
    <source>
        <strain evidence="2">GVMAG-M-3300023179-27</strain>
    </source>
</reference>
<dbReference type="AlphaFoldDB" id="A0A6C0EBQ9"/>
<keyword evidence="1" id="KW-0812">Transmembrane</keyword>
<evidence type="ECO:0000256" key="1">
    <source>
        <dbReference type="SAM" id="Phobius"/>
    </source>
</evidence>
<evidence type="ECO:0000313" key="2">
    <source>
        <dbReference type="EMBL" id="QHT26142.1"/>
    </source>
</evidence>
<keyword evidence="1" id="KW-1133">Transmembrane helix</keyword>
<organism evidence="2">
    <name type="scientific">viral metagenome</name>
    <dbReference type="NCBI Taxonomy" id="1070528"/>
    <lineage>
        <taxon>unclassified sequences</taxon>
        <taxon>metagenomes</taxon>
        <taxon>organismal metagenomes</taxon>
    </lineage>
</organism>
<proteinExistence type="predicted"/>
<accession>A0A6C0EBQ9</accession>
<feature type="transmembrane region" description="Helical" evidence="1">
    <location>
        <begin position="16"/>
        <end position="34"/>
    </location>
</feature>
<protein>
    <submittedName>
        <fullName evidence="2">Uncharacterized protein</fullName>
    </submittedName>
</protein>
<keyword evidence="1" id="KW-0472">Membrane</keyword>
<sequence length="60" mass="7129">MEIPDELCNSHIICEIFVYIFIFVFLIITIKCIYRHIGMALCKCLNKESNNNRSEYEQIV</sequence>
<name>A0A6C0EBQ9_9ZZZZ</name>